<feature type="compositionally biased region" description="Basic and acidic residues" evidence="1">
    <location>
        <begin position="341"/>
        <end position="364"/>
    </location>
</feature>
<evidence type="ECO:0000313" key="4">
    <source>
        <dbReference type="Proteomes" id="UP001187192"/>
    </source>
</evidence>
<proteinExistence type="predicted"/>
<dbReference type="EMBL" id="BTGU01002783">
    <property type="protein sequence ID" value="GMN21844.1"/>
    <property type="molecule type" value="Genomic_DNA"/>
</dbReference>
<organism evidence="3 4">
    <name type="scientific">Ficus carica</name>
    <name type="common">Common fig</name>
    <dbReference type="NCBI Taxonomy" id="3494"/>
    <lineage>
        <taxon>Eukaryota</taxon>
        <taxon>Viridiplantae</taxon>
        <taxon>Streptophyta</taxon>
        <taxon>Embryophyta</taxon>
        <taxon>Tracheophyta</taxon>
        <taxon>Spermatophyta</taxon>
        <taxon>Magnoliopsida</taxon>
        <taxon>eudicotyledons</taxon>
        <taxon>Gunneridae</taxon>
        <taxon>Pentapetalae</taxon>
        <taxon>rosids</taxon>
        <taxon>fabids</taxon>
        <taxon>Rosales</taxon>
        <taxon>Moraceae</taxon>
        <taxon>Ficeae</taxon>
        <taxon>Ficus</taxon>
    </lineage>
</organism>
<dbReference type="PANTHER" id="PTHR48449:SF1">
    <property type="entry name" value="DUF1985 DOMAIN-CONTAINING PROTEIN"/>
    <property type="match status" value="1"/>
</dbReference>
<reference evidence="3" key="1">
    <citation type="submission" date="2023-07" db="EMBL/GenBank/DDBJ databases">
        <title>draft genome sequence of fig (Ficus carica).</title>
        <authorList>
            <person name="Takahashi T."/>
            <person name="Nishimura K."/>
        </authorList>
    </citation>
    <scope>NUCLEOTIDE SEQUENCE</scope>
</reference>
<dbReference type="PANTHER" id="PTHR48449">
    <property type="entry name" value="DUF1985 DOMAIN-CONTAINING PROTEIN"/>
    <property type="match status" value="1"/>
</dbReference>
<feature type="region of interest" description="Disordered" evidence="1">
    <location>
        <begin position="337"/>
        <end position="364"/>
    </location>
</feature>
<protein>
    <recommendedName>
        <fullName evidence="2">DUF1985 domain-containing protein</fullName>
    </recommendedName>
</protein>
<dbReference type="AlphaFoldDB" id="A0AA87YY68"/>
<accession>A0AA87YY68</accession>
<evidence type="ECO:0000256" key="1">
    <source>
        <dbReference type="SAM" id="MobiDB-lite"/>
    </source>
</evidence>
<evidence type="ECO:0000313" key="3">
    <source>
        <dbReference type="EMBL" id="GMN21844.1"/>
    </source>
</evidence>
<dbReference type="InterPro" id="IPR015410">
    <property type="entry name" value="DUF1985"/>
</dbReference>
<sequence length="547" mass="62834">MRLTNHLEMSDALWFEIGEDLSRFFINEFCLIISMKCVGSTHLPPAVKNRLITRYFLMLRGVSRENLELQMSNANFDNDDDAIKLSLLYMIFCIPLSNANSVKIDPKFFTMIDNLDDFNDFPWGVLSWEATQVVICNTVENMMSSKRIPLKKPNKVHYSIAGFSHALLVWAYETLPSIAAKFTTKYDQAIPRMLSWTTADNVKFDDVMFALTAVDENQEFQKEIRGQVDSMNKKLEDLKRGQKKSTKLLRRVLKLLSDNINEKGQGKAHTMYHVSSRQKINVQTDESAALKTTSNDLGTGSQDDVFFDSDIGVVADMGVQVAMEFLTADKVIVSQEDVEEEKNKEESMPDPEKEKEEEKNDKKDMREHEVIKLEEVVNEESIGDVIPKKKRARLSRLGQRRFGPMTEVGSPSHAPSKLIYAFPPVLADEPLKEKLEEFREWIKKGLLKRTPPGKRPPRYNVKYETLDKPHDIGFMAHIDVTFYYLRKKIKQFPELVQQKVTTVDEFFSAKVGALWRVYQKSPDTFDWGSCYSILRIILGVYVRSGSS</sequence>
<dbReference type="Proteomes" id="UP001187192">
    <property type="component" value="Unassembled WGS sequence"/>
</dbReference>
<feature type="domain" description="DUF1985" evidence="2">
    <location>
        <begin position="8"/>
        <end position="131"/>
    </location>
</feature>
<gene>
    <name evidence="3" type="ORF">TIFTF001_043399</name>
</gene>
<keyword evidence="4" id="KW-1185">Reference proteome</keyword>
<evidence type="ECO:0000259" key="2">
    <source>
        <dbReference type="Pfam" id="PF09331"/>
    </source>
</evidence>
<dbReference type="Pfam" id="PF09331">
    <property type="entry name" value="DUF1985"/>
    <property type="match status" value="1"/>
</dbReference>
<comment type="caution">
    <text evidence="3">The sequence shown here is derived from an EMBL/GenBank/DDBJ whole genome shotgun (WGS) entry which is preliminary data.</text>
</comment>
<name>A0AA87YY68_FICCA</name>